<organism evidence="4 5">
    <name type="scientific">Entotheonella factor</name>
    <dbReference type="NCBI Taxonomy" id="1429438"/>
    <lineage>
        <taxon>Bacteria</taxon>
        <taxon>Pseudomonadati</taxon>
        <taxon>Nitrospinota/Tectimicrobiota group</taxon>
        <taxon>Candidatus Tectimicrobiota</taxon>
        <taxon>Candidatus Entotheonellia</taxon>
        <taxon>Candidatus Entotheonellales</taxon>
        <taxon>Candidatus Entotheonellaceae</taxon>
        <taxon>Candidatus Entotheonella</taxon>
    </lineage>
</organism>
<keyword evidence="2 4" id="KW-0456">Lyase</keyword>
<dbReference type="PANTHER" id="PTHR11941:SF54">
    <property type="entry name" value="ENOYL-COA HYDRATASE, MITOCHONDRIAL"/>
    <property type="match status" value="1"/>
</dbReference>
<dbReference type="InterPro" id="IPR029045">
    <property type="entry name" value="ClpP/crotonase-like_dom_sf"/>
</dbReference>
<proteinExistence type="inferred from homology"/>
<dbReference type="InterPro" id="IPR001753">
    <property type="entry name" value="Enoyl-CoA_hydra/iso"/>
</dbReference>
<evidence type="ECO:0000313" key="5">
    <source>
        <dbReference type="Proteomes" id="UP000019141"/>
    </source>
</evidence>
<dbReference type="PROSITE" id="PS00166">
    <property type="entry name" value="ENOYL_COA_HYDRATASE"/>
    <property type="match status" value="1"/>
</dbReference>
<name>W4L6H8_ENTF1</name>
<dbReference type="CDD" id="cd06558">
    <property type="entry name" value="crotonase-like"/>
    <property type="match status" value="1"/>
</dbReference>
<dbReference type="AlphaFoldDB" id="W4L6H8"/>
<dbReference type="FunFam" id="3.90.226.10:FF:000009">
    <property type="entry name" value="Carnitinyl-CoA dehydratase"/>
    <property type="match status" value="1"/>
</dbReference>
<dbReference type="HOGENOM" id="CLU_009834_7_6_7"/>
<comment type="caution">
    <text evidence="4">The sequence shown here is derived from an EMBL/GenBank/DDBJ whole genome shotgun (WGS) entry which is preliminary data.</text>
</comment>
<dbReference type="Pfam" id="PF00378">
    <property type="entry name" value="ECH_1"/>
    <property type="match status" value="1"/>
</dbReference>
<dbReference type="EC" id="4.2.1.17" evidence="4"/>
<keyword evidence="5" id="KW-1185">Reference proteome</keyword>
<accession>W4L6H8</accession>
<dbReference type="Proteomes" id="UP000019141">
    <property type="component" value="Unassembled WGS sequence"/>
</dbReference>
<sequence length="259" mass="28499">MAYQFATYEKRDRIAIVTLNRPERMNALHPPSHVELEEIWDDFEQDPDLWVGILTGTGDKAFSAGNDLKYTAEHGRNTARPRASGFGGITSRTWMTKPVIAAVNGFALGGGFEMALSCDIIIAADHARLGLPEPKVGLMAGAGGVHRLPRMIPYKIAMGYILTGRHMTAQEAHQHGIVNEVVPLAELMPTAEKWANEILECAPISIRASKQAAQEGLGHPLHVALQMQGSELNRMRFAEDTIEGPRAFAEKRKPNWQAK</sequence>
<dbReference type="GO" id="GO:0006635">
    <property type="term" value="P:fatty acid beta-oxidation"/>
    <property type="evidence" value="ECO:0007669"/>
    <property type="project" value="TreeGrafter"/>
</dbReference>
<protein>
    <submittedName>
        <fullName evidence="4">Enoyl-CoA hydratase</fullName>
        <ecNumber evidence="4">4.2.1.17</ecNumber>
    </submittedName>
</protein>
<dbReference type="InterPro" id="IPR014748">
    <property type="entry name" value="Enoyl-CoA_hydra_C"/>
</dbReference>
<evidence type="ECO:0000256" key="1">
    <source>
        <dbReference type="ARBA" id="ARBA00005254"/>
    </source>
</evidence>
<reference evidence="4 5" key="1">
    <citation type="journal article" date="2014" name="Nature">
        <title>An environmental bacterial taxon with a large and distinct metabolic repertoire.</title>
        <authorList>
            <person name="Wilson M.C."/>
            <person name="Mori T."/>
            <person name="Ruckert C."/>
            <person name="Uria A.R."/>
            <person name="Helf M.J."/>
            <person name="Takada K."/>
            <person name="Gernert C."/>
            <person name="Steffens U.A."/>
            <person name="Heycke N."/>
            <person name="Schmitt S."/>
            <person name="Rinke C."/>
            <person name="Helfrich E.J."/>
            <person name="Brachmann A.O."/>
            <person name="Gurgui C."/>
            <person name="Wakimoto T."/>
            <person name="Kracht M."/>
            <person name="Crusemann M."/>
            <person name="Hentschel U."/>
            <person name="Abe I."/>
            <person name="Matsunaga S."/>
            <person name="Kalinowski J."/>
            <person name="Takeyama H."/>
            <person name="Piel J."/>
        </authorList>
    </citation>
    <scope>NUCLEOTIDE SEQUENCE [LARGE SCALE GENOMIC DNA]</scope>
    <source>
        <strain evidence="5">TSY1</strain>
    </source>
</reference>
<dbReference type="PANTHER" id="PTHR11941">
    <property type="entry name" value="ENOYL-COA HYDRATASE-RELATED"/>
    <property type="match status" value="1"/>
</dbReference>
<comment type="similarity">
    <text evidence="1 3">Belongs to the enoyl-CoA hydratase/isomerase family.</text>
</comment>
<evidence type="ECO:0000313" key="4">
    <source>
        <dbReference type="EMBL" id="ETW93698.1"/>
    </source>
</evidence>
<evidence type="ECO:0000256" key="2">
    <source>
        <dbReference type="ARBA" id="ARBA00023239"/>
    </source>
</evidence>
<dbReference type="PATRIC" id="fig|1429438.4.peg.7152"/>
<gene>
    <name evidence="4" type="ORF">ETSY1_38120</name>
</gene>
<dbReference type="EMBL" id="AZHW01001189">
    <property type="protein sequence ID" value="ETW93698.1"/>
    <property type="molecule type" value="Genomic_DNA"/>
</dbReference>
<dbReference type="InterPro" id="IPR018376">
    <property type="entry name" value="Enoyl-CoA_hyd/isom_CS"/>
</dbReference>
<dbReference type="GO" id="GO:0004300">
    <property type="term" value="F:enoyl-CoA hydratase activity"/>
    <property type="evidence" value="ECO:0007669"/>
    <property type="project" value="UniProtKB-EC"/>
</dbReference>
<dbReference type="Gene3D" id="1.10.12.10">
    <property type="entry name" value="Lyase 2-enoyl-coa Hydratase, Chain A, domain 2"/>
    <property type="match status" value="1"/>
</dbReference>
<dbReference type="Gene3D" id="3.90.226.10">
    <property type="entry name" value="2-enoyl-CoA Hydratase, Chain A, domain 1"/>
    <property type="match status" value="1"/>
</dbReference>
<evidence type="ECO:0000256" key="3">
    <source>
        <dbReference type="RuleBase" id="RU003707"/>
    </source>
</evidence>
<dbReference type="SUPFAM" id="SSF52096">
    <property type="entry name" value="ClpP/crotonase"/>
    <property type="match status" value="1"/>
</dbReference>